<evidence type="ECO:0000313" key="1">
    <source>
        <dbReference type="EMBL" id="JAD57792.1"/>
    </source>
</evidence>
<dbReference type="AlphaFoldDB" id="A0A0A9BEQ9"/>
<sequence length="24" mass="2605">MCVLGWGEGGGTRSTFHALHVLEF</sequence>
<dbReference type="EMBL" id="GBRH01240103">
    <property type="protein sequence ID" value="JAD57792.1"/>
    <property type="molecule type" value="Transcribed_RNA"/>
</dbReference>
<reference evidence="1" key="2">
    <citation type="journal article" date="2015" name="Data Brief">
        <title>Shoot transcriptome of the giant reed, Arundo donax.</title>
        <authorList>
            <person name="Barrero R.A."/>
            <person name="Guerrero F.D."/>
            <person name="Moolhuijzen P."/>
            <person name="Goolsby J.A."/>
            <person name="Tidwell J."/>
            <person name="Bellgard S.E."/>
            <person name="Bellgard M.I."/>
        </authorList>
    </citation>
    <scope>NUCLEOTIDE SEQUENCE</scope>
    <source>
        <tissue evidence="1">Shoot tissue taken approximately 20 cm above the soil surface</tissue>
    </source>
</reference>
<proteinExistence type="predicted"/>
<protein>
    <submittedName>
        <fullName evidence="1">Uncharacterized protein</fullName>
    </submittedName>
</protein>
<reference evidence="1" key="1">
    <citation type="submission" date="2014-09" db="EMBL/GenBank/DDBJ databases">
        <authorList>
            <person name="Magalhaes I.L.F."/>
            <person name="Oliveira U."/>
            <person name="Santos F.R."/>
            <person name="Vidigal T.H.D.A."/>
            <person name="Brescovit A.D."/>
            <person name="Santos A.J."/>
        </authorList>
    </citation>
    <scope>NUCLEOTIDE SEQUENCE</scope>
    <source>
        <tissue evidence="1">Shoot tissue taken approximately 20 cm above the soil surface</tissue>
    </source>
</reference>
<organism evidence="1">
    <name type="scientific">Arundo donax</name>
    <name type="common">Giant reed</name>
    <name type="synonym">Donax arundinaceus</name>
    <dbReference type="NCBI Taxonomy" id="35708"/>
    <lineage>
        <taxon>Eukaryota</taxon>
        <taxon>Viridiplantae</taxon>
        <taxon>Streptophyta</taxon>
        <taxon>Embryophyta</taxon>
        <taxon>Tracheophyta</taxon>
        <taxon>Spermatophyta</taxon>
        <taxon>Magnoliopsida</taxon>
        <taxon>Liliopsida</taxon>
        <taxon>Poales</taxon>
        <taxon>Poaceae</taxon>
        <taxon>PACMAD clade</taxon>
        <taxon>Arundinoideae</taxon>
        <taxon>Arundineae</taxon>
        <taxon>Arundo</taxon>
    </lineage>
</organism>
<accession>A0A0A9BEQ9</accession>
<name>A0A0A9BEQ9_ARUDO</name>